<feature type="non-terminal residue" evidence="2">
    <location>
        <position position="65"/>
    </location>
</feature>
<accession>A0A6J4UNJ0</accession>
<protein>
    <submittedName>
        <fullName evidence="2">Uncharacterized protein</fullName>
    </submittedName>
</protein>
<evidence type="ECO:0000313" key="2">
    <source>
        <dbReference type="EMBL" id="CAA9554216.1"/>
    </source>
</evidence>
<sequence length="65" mass="7221">GGEAASSAPRRREHAPGDRRWADRQFGRRVGDLRRAFDRAGWTLAGPSALWRCCRAACGTMHGRL</sequence>
<evidence type="ECO:0000256" key="1">
    <source>
        <dbReference type="SAM" id="MobiDB-lite"/>
    </source>
</evidence>
<gene>
    <name evidence="2" type="ORF">AVDCRST_MAG43-1316</name>
</gene>
<proteinExistence type="predicted"/>
<feature type="region of interest" description="Disordered" evidence="1">
    <location>
        <begin position="1"/>
        <end position="20"/>
    </location>
</feature>
<organism evidence="2">
    <name type="scientific">uncultured Thermomicrobiales bacterium</name>
    <dbReference type="NCBI Taxonomy" id="1645740"/>
    <lineage>
        <taxon>Bacteria</taxon>
        <taxon>Pseudomonadati</taxon>
        <taxon>Thermomicrobiota</taxon>
        <taxon>Thermomicrobia</taxon>
        <taxon>Thermomicrobiales</taxon>
        <taxon>environmental samples</taxon>
    </lineage>
</organism>
<reference evidence="2" key="1">
    <citation type="submission" date="2020-02" db="EMBL/GenBank/DDBJ databases">
        <authorList>
            <person name="Meier V. D."/>
        </authorList>
    </citation>
    <scope>NUCLEOTIDE SEQUENCE</scope>
    <source>
        <strain evidence="2">AVDCRST_MAG43</strain>
    </source>
</reference>
<dbReference type="AlphaFoldDB" id="A0A6J4UNJ0"/>
<feature type="non-terminal residue" evidence="2">
    <location>
        <position position="1"/>
    </location>
</feature>
<name>A0A6J4UNJ0_9BACT</name>
<dbReference type="EMBL" id="CADCWI010000067">
    <property type="protein sequence ID" value="CAA9554216.1"/>
    <property type="molecule type" value="Genomic_DNA"/>
</dbReference>